<name>A0ABV6YN08_UNCEI</name>
<sequence length="94" mass="10323">MAKRFLLVCTGVLMLAIAYHLVSPVEVAQSQEGERAVLYAIDGTSGYHYVLTDQGNFYGGWPETTWNLIGSWPGNPPTATQPTTWGEIKAEYGE</sequence>
<evidence type="ECO:0000313" key="2">
    <source>
        <dbReference type="EMBL" id="MFC1799451.1"/>
    </source>
</evidence>
<accession>A0ABV6YN08</accession>
<protein>
    <submittedName>
        <fullName evidence="2">Uncharacterized protein</fullName>
    </submittedName>
</protein>
<reference evidence="2 3" key="1">
    <citation type="submission" date="2024-09" db="EMBL/GenBank/DDBJ databases">
        <authorList>
            <person name="D'Angelo T."/>
        </authorList>
    </citation>
    <scope>NUCLEOTIDE SEQUENCE [LARGE SCALE GENOMIC DNA]</scope>
    <source>
        <strain evidence="2">SAG AM-311-F02</strain>
    </source>
</reference>
<proteinExistence type="predicted"/>
<evidence type="ECO:0000313" key="3">
    <source>
        <dbReference type="Proteomes" id="UP001594288"/>
    </source>
</evidence>
<gene>
    <name evidence="2" type="ORF">ACFL2Z_00860</name>
</gene>
<dbReference type="Proteomes" id="UP001594288">
    <property type="component" value="Unassembled WGS sequence"/>
</dbReference>
<dbReference type="EMBL" id="JBHPEI010000007">
    <property type="protein sequence ID" value="MFC1799451.1"/>
    <property type="molecule type" value="Genomic_DNA"/>
</dbReference>
<evidence type="ECO:0000256" key="1">
    <source>
        <dbReference type="SAM" id="SignalP"/>
    </source>
</evidence>
<keyword evidence="1" id="KW-0732">Signal</keyword>
<feature type="signal peptide" evidence="1">
    <location>
        <begin position="1"/>
        <end position="28"/>
    </location>
</feature>
<keyword evidence="3" id="KW-1185">Reference proteome</keyword>
<feature type="chain" id="PRO_5045101378" evidence="1">
    <location>
        <begin position="29"/>
        <end position="94"/>
    </location>
</feature>
<comment type="caution">
    <text evidence="2">The sequence shown here is derived from an EMBL/GenBank/DDBJ whole genome shotgun (WGS) entry which is preliminary data.</text>
</comment>
<organism evidence="2 3">
    <name type="scientific">Eiseniibacteriota bacterium</name>
    <dbReference type="NCBI Taxonomy" id="2212470"/>
    <lineage>
        <taxon>Bacteria</taxon>
        <taxon>Candidatus Eiseniibacteriota</taxon>
    </lineage>
</organism>